<proteinExistence type="predicted"/>
<dbReference type="AlphaFoldDB" id="A0A1L7GTV7"/>
<sequence length="180" mass="20933">MIYVQKLKTIKAENKSPLRRKDVKKMDVKQNAFLSSFNLYNQYNFDHRIPQSDNWISLPKDGDINFRLSFSVNFSHDMFHLLQDQNTTYYLYVSVFPASIKPSIYLSQQYAKVPTYGDVNFAFGFNDLPIEISNNLIKANNINSIDIQLALSQSTQEDLNFDSSILQNCFFETVFPLVEE</sequence>
<protein>
    <submittedName>
        <fullName evidence="1">Uncharacterized protein</fullName>
    </submittedName>
</protein>
<dbReference type="EMBL" id="CP019030">
    <property type="protein sequence ID" value="APU45319.1"/>
    <property type="molecule type" value="Genomic_DNA"/>
</dbReference>
<evidence type="ECO:0000313" key="2">
    <source>
        <dbReference type="Proteomes" id="UP000185427"/>
    </source>
</evidence>
<reference evidence="1 2" key="1">
    <citation type="submission" date="2016-12" db="EMBL/GenBank/DDBJ databases">
        <title>Complete Genome Sequence of Lactobacillus fermentum Strain SNUV175, a Probiotic for Treatment of Bacterial Vaginosis.</title>
        <authorList>
            <person name="Lee S."/>
            <person name="You H.J."/>
            <person name="Kwon B."/>
            <person name="Ko G."/>
        </authorList>
    </citation>
    <scope>NUCLEOTIDE SEQUENCE [LARGE SCALE GENOMIC DNA]</scope>
    <source>
        <strain evidence="1 2">SNUV175</strain>
    </source>
</reference>
<accession>A0A1L7GTV7</accession>
<dbReference type="Proteomes" id="UP000185427">
    <property type="component" value="Chromosome"/>
</dbReference>
<gene>
    <name evidence="1" type="ORF">BUW47_02160</name>
</gene>
<evidence type="ECO:0000313" key="1">
    <source>
        <dbReference type="EMBL" id="APU45319.1"/>
    </source>
</evidence>
<name>A0A1L7GTV7_LIMFE</name>
<organism evidence="1 2">
    <name type="scientific">Limosilactobacillus fermentum</name>
    <name type="common">Lactobacillus fermentum</name>
    <dbReference type="NCBI Taxonomy" id="1613"/>
    <lineage>
        <taxon>Bacteria</taxon>
        <taxon>Bacillati</taxon>
        <taxon>Bacillota</taxon>
        <taxon>Bacilli</taxon>
        <taxon>Lactobacillales</taxon>
        <taxon>Lactobacillaceae</taxon>
        <taxon>Limosilactobacillus</taxon>
    </lineage>
</organism>